<dbReference type="AlphaFoldDB" id="A0A4R9JTM0"/>
<dbReference type="OrthoDB" id="2618743at2"/>
<reference evidence="1" key="1">
    <citation type="journal article" date="2019" name="PLoS Negl. Trop. Dis.">
        <title>Revisiting the worldwide diversity of Leptospira species in the environment.</title>
        <authorList>
            <person name="Vincent A.T."/>
            <person name="Schiettekatte O."/>
            <person name="Bourhy P."/>
            <person name="Veyrier F.J."/>
            <person name="Picardeau M."/>
        </authorList>
    </citation>
    <scope>NUCLEOTIDE SEQUENCE [LARGE SCALE GENOMIC DNA]</scope>
    <source>
        <strain evidence="1">201702454</strain>
    </source>
</reference>
<proteinExistence type="predicted"/>
<name>A0A4R9JTM0_9LEPT</name>
<dbReference type="EMBL" id="RQGG01000018">
    <property type="protein sequence ID" value="TGL54348.1"/>
    <property type="molecule type" value="Genomic_DNA"/>
</dbReference>
<protein>
    <submittedName>
        <fullName evidence="1">Uncharacterized protein</fullName>
    </submittedName>
</protein>
<sequence>MPTEFKIYNDSKELEDTAYIEFLPGRYNGKCWNENSIFMDETTFSIFEDLIESILEGYDHYAFNELPETKIPNLLHLLEQRKIEIYNERLYTLTPTTYSEVQKERIVTLILADKKAAMEVLDTLIVWIQNMHKQNIPLSILGI</sequence>
<keyword evidence="2" id="KW-1185">Reference proteome</keyword>
<dbReference type="Proteomes" id="UP000297609">
    <property type="component" value="Unassembled WGS sequence"/>
</dbReference>
<evidence type="ECO:0000313" key="2">
    <source>
        <dbReference type="Proteomes" id="UP000297609"/>
    </source>
</evidence>
<organism evidence="1 2">
    <name type="scientific">Leptospira kemamanensis</name>
    <dbReference type="NCBI Taxonomy" id="2484942"/>
    <lineage>
        <taxon>Bacteria</taxon>
        <taxon>Pseudomonadati</taxon>
        <taxon>Spirochaetota</taxon>
        <taxon>Spirochaetia</taxon>
        <taxon>Leptospirales</taxon>
        <taxon>Leptospiraceae</taxon>
        <taxon>Leptospira</taxon>
    </lineage>
</organism>
<evidence type="ECO:0000313" key="1">
    <source>
        <dbReference type="EMBL" id="TGL54348.1"/>
    </source>
</evidence>
<dbReference type="RefSeq" id="WP_135618619.1">
    <property type="nucleotide sequence ID" value="NZ_RQGG01000018.1"/>
</dbReference>
<accession>A0A4R9JTM0</accession>
<comment type="caution">
    <text evidence="1">The sequence shown here is derived from an EMBL/GenBank/DDBJ whole genome shotgun (WGS) entry which is preliminary data.</text>
</comment>
<gene>
    <name evidence="1" type="ORF">EHQ59_06820</name>
</gene>